<dbReference type="SMART" id="SM00871">
    <property type="entry name" value="AraC_E_bind"/>
    <property type="match status" value="1"/>
</dbReference>
<dbReference type="InterPro" id="IPR010499">
    <property type="entry name" value="AraC_E-bd"/>
</dbReference>
<dbReference type="PANTHER" id="PTHR30204:SF97">
    <property type="entry name" value="MERR FAMILY REGULATORY PROTEIN"/>
    <property type="match status" value="1"/>
</dbReference>
<dbReference type="Pfam" id="PF13411">
    <property type="entry name" value="MerR_1"/>
    <property type="match status" value="1"/>
</dbReference>
<dbReference type="SUPFAM" id="SSF55136">
    <property type="entry name" value="Probable bacterial effector-binding domain"/>
    <property type="match status" value="1"/>
</dbReference>
<dbReference type="PANTHER" id="PTHR30204">
    <property type="entry name" value="REDOX-CYCLING DRUG-SENSING TRANSCRIPTIONAL ACTIVATOR SOXR"/>
    <property type="match status" value="1"/>
</dbReference>
<dbReference type="Gene3D" id="3.20.80.10">
    <property type="entry name" value="Regulatory factor, effector binding domain"/>
    <property type="match status" value="1"/>
</dbReference>
<dbReference type="SMART" id="SM00422">
    <property type="entry name" value="HTH_MERR"/>
    <property type="match status" value="1"/>
</dbReference>
<dbReference type="Gene3D" id="1.10.1660.10">
    <property type="match status" value="1"/>
</dbReference>
<evidence type="ECO:0000259" key="2">
    <source>
        <dbReference type="PROSITE" id="PS50937"/>
    </source>
</evidence>
<keyword evidence="4" id="KW-1185">Reference proteome</keyword>
<dbReference type="SUPFAM" id="SSF46955">
    <property type="entry name" value="Putative DNA-binding domain"/>
    <property type="match status" value="1"/>
</dbReference>
<dbReference type="PROSITE" id="PS50937">
    <property type="entry name" value="HTH_MERR_2"/>
    <property type="match status" value="1"/>
</dbReference>
<dbReference type="Pfam" id="PF06445">
    <property type="entry name" value="GyrI-like"/>
    <property type="match status" value="1"/>
</dbReference>
<protein>
    <recommendedName>
        <fullName evidence="2">HTH merR-type domain-containing protein</fullName>
    </recommendedName>
</protein>
<dbReference type="STRING" id="319970.RV00_GL001661"/>
<reference evidence="3 4" key="1">
    <citation type="submission" date="2014-12" db="EMBL/GenBank/DDBJ databases">
        <title>Draft genome sequences of 29 type strains of Enterococci.</title>
        <authorList>
            <person name="Zhong Z."/>
            <person name="Sun Z."/>
            <person name="Liu W."/>
            <person name="Zhang W."/>
            <person name="Zhang H."/>
        </authorList>
    </citation>
    <scope>NUCLEOTIDE SEQUENCE [LARGE SCALE GENOMIC DNA]</scope>
    <source>
        <strain evidence="3 4">DSM 22802</strain>
    </source>
</reference>
<dbReference type="GO" id="GO:0003677">
    <property type="term" value="F:DNA binding"/>
    <property type="evidence" value="ECO:0007669"/>
    <property type="project" value="UniProtKB-KW"/>
</dbReference>
<evidence type="ECO:0000313" key="4">
    <source>
        <dbReference type="Proteomes" id="UP000183700"/>
    </source>
</evidence>
<proteinExistence type="predicted"/>
<accession>A0A1L8SWP9</accession>
<dbReference type="Proteomes" id="UP000183700">
    <property type="component" value="Unassembled WGS sequence"/>
</dbReference>
<gene>
    <name evidence="3" type="ORF">RV00_GL001661</name>
</gene>
<dbReference type="OrthoDB" id="9773308at2"/>
<dbReference type="GO" id="GO:0003700">
    <property type="term" value="F:DNA-binding transcription factor activity"/>
    <property type="evidence" value="ECO:0007669"/>
    <property type="project" value="InterPro"/>
</dbReference>
<dbReference type="RefSeq" id="WP_071861549.1">
    <property type="nucleotide sequence ID" value="NZ_JBHLVS010000031.1"/>
</dbReference>
<evidence type="ECO:0000313" key="3">
    <source>
        <dbReference type="EMBL" id="OJG36302.1"/>
    </source>
</evidence>
<dbReference type="InterPro" id="IPR029442">
    <property type="entry name" value="GyrI-like"/>
</dbReference>
<name>A0A1L8SWP9_9ENTE</name>
<dbReference type="AlphaFoldDB" id="A0A1L8SWP9"/>
<evidence type="ECO:0000256" key="1">
    <source>
        <dbReference type="ARBA" id="ARBA00023125"/>
    </source>
</evidence>
<sequence length="264" mass="30585">MLSISQFSRVSHISPKTLRYYDEIDLLKPQEVNQENGYRYYSSEQLITALKIQKLKQYEFRLAEIRLALTDELYLHDRLLEKAGEIQQKIVDYHDLQAALEGDLATLAAGGNFLFNQETEKITYHESVSWQIISIRKTINVKDFSQLLQEVVALVELKQATTVYAPITIYHSMEYTPDHYDVEVAIPILEKNLATRQLIAQGCVSYHFKGNYQKLPAAYAQLGKWVDEHQYEVVDPFFEVYLTDPSVTPADENEVVIYLPVKER</sequence>
<organism evidence="3 4">
    <name type="scientific">Enterococcus devriesei</name>
    <dbReference type="NCBI Taxonomy" id="319970"/>
    <lineage>
        <taxon>Bacteria</taxon>
        <taxon>Bacillati</taxon>
        <taxon>Bacillota</taxon>
        <taxon>Bacilli</taxon>
        <taxon>Lactobacillales</taxon>
        <taxon>Enterococcaceae</taxon>
        <taxon>Enterococcus</taxon>
    </lineage>
</organism>
<feature type="domain" description="HTH merR-type" evidence="2">
    <location>
        <begin position="1"/>
        <end position="71"/>
    </location>
</feature>
<dbReference type="InterPro" id="IPR000551">
    <property type="entry name" value="MerR-type_HTH_dom"/>
</dbReference>
<dbReference type="InterPro" id="IPR047057">
    <property type="entry name" value="MerR_fam"/>
</dbReference>
<dbReference type="InterPro" id="IPR011256">
    <property type="entry name" value="Reg_factor_effector_dom_sf"/>
</dbReference>
<dbReference type="EMBL" id="JXKM01000003">
    <property type="protein sequence ID" value="OJG36302.1"/>
    <property type="molecule type" value="Genomic_DNA"/>
</dbReference>
<dbReference type="InterPro" id="IPR009061">
    <property type="entry name" value="DNA-bd_dom_put_sf"/>
</dbReference>
<keyword evidence="1" id="KW-0238">DNA-binding</keyword>
<comment type="caution">
    <text evidence="3">The sequence shown here is derived from an EMBL/GenBank/DDBJ whole genome shotgun (WGS) entry which is preliminary data.</text>
</comment>